<accession>A0A916TAZ0</accession>
<reference evidence="2" key="2">
    <citation type="submission" date="2020-09" db="EMBL/GenBank/DDBJ databases">
        <authorList>
            <person name="Sun Q."/>
            <person name="Zhou Y."/>
        </authorList>
    </citation>
    <scope>NUCLEOTIDE SEQUENCE</scope>
    <source>
        <strain evidence="2">CGMCC 1.15330</strain>
    </source>
</reference>
<feature type="domain" description="Glycosyltransferase subfamily 4-like N-terminal" evidence="1">
    <location>
        <begin position="41"/>
        <end position="208"/>
    </location>
</feature>
<comment type="caution">
    <text evidence="2">The sequence shown here is derived from an EMBL/GenBank/DDBJ whole genome shotgun (WGS) entry which is preliminary data.</text>
</comment>
<dbReference type="Pfam" id="PF13439">
    <property type="entry name" value="Glyco_transf_4"/>
    <property type="match status" value="1"/>
</dbReference>
<reference evidence="2" key="1">
    <citation type="journal article" date="2014" name="Int. J. Syst. Evol. Microbiol.">
        <title>Complete genome sequence of Corynebacterium casei LMG S-19264T (=DSM 44701T), isolated from a smear-ripened cheese.</title>
        <authorList>
            <consortium name="US DOE Joint Genome Institute (JGI-PGF)"/>
            <person name="Walter F."/>
            <person name="Albersmeier A."/>
            <person name="Kalinowski J."/>
            <person name="Ruckert C."/>
        </authorList>
    </citation>
    <scope>NUCLEOTIDE SEQUENCE</scope>
    <source>
        <strain evidence="2">CGMCC 1.15330</strain>
    </source>
</reference>
<dbReference type="CDD" id="cd03814">
    <property type="entry name" value="GT4-like"/>
    <property type="match status" value="1"/>
</dbReference>
<keyword evidence="3" id="KW-1185">Reference proteome</keyword>
<dbReference type="Proteomes" id="UP000623067">
    <property type="component" value="Unassembled WGS sequence"/>
</dbReference>
<evidence type="ECO:0000259" key="1">
    <source>
        <dbReference type="Pfam" id="PF13439"/>
    </source>
</evidence>
<dbReference type="InterPro" id="IPR050194">
    <property type="entry name" value="Glycosyltransferase_grp1"/>
</dbReference>
<dbReference type="InterPro" id="IPR028098">
    <property type="entry name" value="Glyco_trans_4-like_N"/>
</dbReference>
<gene>
    <name evidence="2" type="ORF">GCM10011380_26240</name>
</gene>
<protein>
    <recommendedName>
        <fullName evidence="1">Glycosyltransferase subfamily 4-like N-terminal domain-containing protein</fullName>
    </recommendedName>
</protein>
<dbReference type="EMBL" id="BMIH01000003">
    <property type="protein sequence ID" value="GGB35619.1"/>
    <property type="molecule type" value="Genomic_DNA"/>
</dbReference>
<organism evidence="2 3">
    <name type="scientific">Sphingomonas metalli</name>
    <dbReference type="NCBI Taxonomy" id="1779358"/>
    <lineage>
        <taxon>Bacteria</taxon>
        <taxon>Pseudomonadati</taxon>
        <taxon>Pseudomonadota</taxon>
        <taxon>Alphaproteobacteria</taxon>
        <taxon>Sphingomonadales</taxon>
        <taxon>Sphingomonadaceae</taxon>
        <taxon>Sphingomonas</taxon>
    </lineage>
</organism>
<proteinExistence type="predicted"/>
<evidence type="ECO:0000313" key="3">
    <source>
        <dbReference type="Proteomes" id="UP000623067"/>
    </source>
</evidence>
<dbReference type="PANTHER" id="PTHR45947:SF3">
    <property type="entry name" value="SULFOQUINOVOSYL TRANSFERASE SQD2"/>
    <property type="match status" value="1"/>
</dbReference>
<evidence type="ECO:0000313" key="2">
    <source>
        <dbReference type="EMBL" id="GGB35619.1"/>
    </source>
</evidence>
<dbReference type="GO" id="GO:0016757">
    <property type="term" value="F:glycosyltransferase activity"/>
    <property type="evidence" value="ECO:0007669"/>
    <property type="project" value="TreeGrafter"/>
</dbReference>
<sequence>MADLAGWRVAFRPQRRYRPRLMQASDLRVALFSGNYNYTRDGANMSLNLLVGHLLRHGVAVRVYSPTTARPAFAPTGDLVPVPAIPLPAGRSEYRLARGLPAAVRRDLEAFAPNIVHVSAPELLGHAALRWAERHGVTRTASFHTRFETYASYYGIGFVEPLLIAMMRRFYNRFDRVFVPSPSMIALLRQWGVSADMAIWSRGIDHDRFRPDRRSLAWRRDLGIGDDEVAIGFLGRLVKEKGLDVFAAVAQELARRGVPHRVLAIGKGPAEDWFAREVPGAILAGYQSGDDLGRAVASMDVFFNPSVTETFGNVTTEAMAAGVPVVAARATGAVDLVVDGETGFLVPPRDIAAYADAIAAIIADPSLRAAMGEAGYRRADAYRWDTANQAVLDGYLELKNGH</sequence>
<name>A0A916TAZ0_9SPHN</name>
<dbReference type="Gene3D" id="3.40.50.2000">
    <property type="entry name" value="Glycogen Phosphorylase B"/>
    <property type="match status" value="2"/>
</dbReference>
<dbReference type="SUPFAM" id="SSF53756">
    <property type="entry name" value="UDP-Glycosyltransferase/glycogen phosphorylase"/>
    <property type="match status" value="1"/>
</dbReference>
<dbReference type="PANTHER" id="PTHR45947">
    <property type="entry name" value="SULFOQUINOVOSYL TRANSFERASE SQD2"/>
    <property type="match status" value="1"/>
</dbReference>
<dbReference type="Pfam" id="PF13692">
    <property type="entry name" value="Glyco_trans_1_4"/>
    <property type="match status" value="1"/>
</dbReference>
<dbReference type="AlphaFoldDB" id="A0A916TAZ0"/>